<evidence type="ECO:0000313" key="4">
    <source>
        <dbReference type="Proteomes" id="UP000076925"/>
    </source>
</evidence>
<feature type="signal peptide" evidence="2">
    <location>
        <begin position="1"/>
        <end position="27"/>
    </location>
</feature>
<keyword evidence="2" id="KW-0732">Signal</keyword>
<name>A0A139XCI8_9CYAN</name>
<accession>A0A139XCI8</accession>
<dbReference type="InterPro" id="IPR010328">
    <property type="entry name" value="DUF928"/>
</dbReference>
<dbReference type="RefSeq" id="WP_017747551.1">
    <property type="nucleotide sequence ID" value="NZ_KQ976354.1"/>
</dbReference>
<sequence>MITSISRHKQFSLACAIVLVASSASYAAEVQATKVQPIILAQKFPPNGEPTGRRRGGTSRGENCPDLETPVTAIVPGDENNNKSLFASTVAEYPTFWVYLPKLPDNLRSGEFVLQDEQGQDIYRTPLTLPRKPGALSIALPSNPKYALKLNSKYQWFFRVYCNNKQQIPSDYFFVDAWLQRVALTPNLQQELNKAKAKEHTVYTANNLWYDAITSLGERRRDNPNDRLLAEEWAKLLKTMGLLELAQEPILHALE</sequence>
<keyword evidence="4" id="KW-1185">Reference proteome</keyword>
<dbReference type="AlphaFoldDB" id="A0A139XCI8"/>
<dbReference type="STRING" id="128403.WA1_20810"/>
<evidence type="ECO:0008006" key="5">
    <source>
        <dbReference type="Google" id="ProtNLM"/>
    </source>
</evidence>
<comment type="caution">
    <text evidence="3">The sequence shown here is derived from an EMBL/GenBank/DDBJ whole genome shotgun (WGS) entry which is preliminary data.</text>
</comment>
<evidence type="ECO:0000313" key="3">
    <source>
        <dbReference type="EMBL" id="KYC42409.1"/>
    </source>
</evidence>
<dbReference type="EMBL" id="ANNX02000020">
    <property type="protein sequence ID" value="KYC42409.1"/>
    <property type="molecule type" value="Genomic_DNA"/>
</dbReference>
<evidence type="ECO:0000256" key="2">
    <source>
        <dbReference type="SAM" id="SignalP"/>
    </source>
</evidence>
<organism evidence="3 4">
    <name type="scientific">Scytonema hofmannii PCC 7110</name>
    <dbReference type="NCBI Taxonomy" id="128403"/>
    <lineage>
        <taxon>Bacteria</taxon>
        <taxon>Bacillati</taxon>
        <taxon>Cyanobacteriota</taxon>
        <taxon>Cyanophyceae</taxon>
        <taxon>Nostocales</taxon>
        <taxon>Scytonemataceae</taxon>
        <taxon>Scytonema</taxon>
    </lineage>
</organism>
<reference evidence="3 4" key="1">
    <citation type="journal article" date="2013" name="Genome Biol. Evol.">
        <title>Genomes of Stigonematalean cyanobacteria (subsection V) and the evolution of oxygenic photosynthesis from prokaryotes to plastids.</title>
        <authorList>
            <person name="Dagan T."/>
            <person name="Roettger M."/>
            <person name="Stucken K."/>
            <person name="Landan G."/>
            <person name="Koch R."/>
            <person name="Major P."/>
            <person name="Gould S.B."/>
            <person name="Goremykin V.V."/>
            <person name="Rippka R."/>
            <person name="Tandeau de Marsac N."/>
            <person name="Gugger M."/>
            <person name="Lockhart P.J."/>
            <person name="Allen J.F."/>
            <person name="Brune I."/>
            <person name="Maus I."/>
            <person name="Puhler A."/>
            <person name="Martin W.F."/>
        </authorList>
    </citation>
    <scope>NUCLEOTIDE SEQUENCE [LARGE SCALE GENOMIC DNA]</scope>
    <source>
        <strain evidence="3 4">PCC 7110</strain>
    </source>
</reference>
<gene>
    <name evidence="3" type="ORF">WA1_20810</name>
</gene>
<dbReference type="Pfam" id="PF06051">
    <property type="entry name" value="DUF928"/>
    <property type="match status" value="1"/>
</dbReference>
<feature type="chain" id="PRO_5007300639" description="DUF928 domain-containing protein" evidence="2">
    <location>
        <begin position="28"/>
        <end position="255"/>
    </location>
</feature>
<dbReference type="OrthoDB" id="536034at2"/>
<dbReference type="Proteomes" id="UP000076925">
    <property type="component" value="Unassembled WGS sequence"/>
</dbReference>
<feature type="region of interest" description="Disordered" evidence="1">
    <location>
        <begin position="43"/>
        <end position="69"/>
    </location>
</feature>
<evidence type="ECO:0000256" key="1">
    <source>
        <dbReference type="SAM" id="MobiDB-lite"/>
    </source>
</evidence>
<proteinExistence type="predicted"/>
<protein>
    <recommendedName>
        <fullName evidence="5">DUF928 domain-containing protein</fullName>
    </recommendedName>
</protein>